<dbReference type="EMBL" id="VOIR01000015">
    <property type="protein sequence ID" value="KAA6431985.1"/>
    <property type="molecule type" value="Genomic_DNA"/>
</dbReference>
<comment type="caution">
    <text evidence="8">The sequence shown here is derived from an EMBL/GenBank/DDBJ whole genome shotgun (WGS) entry which is preliminary data.</text>
</comment>
<dbReference type="Pfam" id="PF00440">
    <property type="entry name" value="TetR_N"/>
    <property type="match status" value="1"/>
</dbReference>
<dbReference type="GO" id="GO:0000976">
    <property type="term" value="F:transcription cis-regulatory region binding"/>
    <property type="evidence" value="ECO:0007669"/>
    <property type="project" value="TreeGrafter"/>
</dbReference>
<reference evidence="8 9" key="1">
    <citation type="submission" date="2019-08" db="EMBL/GenBank/DDBJ databases">
        <title>Agrococcus lahaulensis sp. nov., isolated from a cold desert of the Indian Himalayas.</title>
        <authorList>
            <person name="Qu J.H."/>
        </authorList>
    </citation>
    <scope>NUCLEOTIDE SEQUENCE [LARGE SCALE GENOMIC DNA]</scope>
    <source>
        <strain evidence="8 9">NS18</strain>
    </source>
</reference>
<dbReference type="PANTHER" id="PTHR30055">
    <property type="entry name" value="HTH-TYPE TRANSCRIPTIONAL REGULATOR RUTR"/>
    <property type="match status" value="1"/>
</dbReference>
<dbReference type="SUPFAM" id="SSF48498">
    <property type="entry name" value="Tetracyclin repressor-like, C-terminal domain"/>
    <property type="match status" value="1"/>
</dbReference>
<dbReference type="OrthoDB" id="2570341at2"/>
<evidence type="ECO:0000256" key="2">
    <source>
        <dbReference type="ARBA" id="ARBA00023125"/>
    </source>
</evidence>
<name>A0A5M8Q7S2_9MICO</name>
<feature type="region of interest" description="Disordered" evidence="6">
    <location>
        <begin position="1"/>
        <end position="81"/>
    </location>
</feature>
<dbReference type="AlphaFoldDB" id="A0A5M8Q7S2"/>
<organism evidence="8 9">
    <name type="scientific">Agrococcus sediminis</name>
    <dbReference type="NCBI Taxonomy" id="2599924"/>
    <lineage>
        <taxon>Bacteria</taxon>
        <taxon>Bacillati</taxon>
        <taxon>Actinomycetota</taxon>
        <taxon>Actinomycetes</taxon>
        <taxon>Micrococcales</taxon>
        <taxon>Microbacteriaceae</taxon>
        <taxon>Agrococcus</taxon>
    </lineage>
</organism>
<sequence length="387" mass="41902">MAPSSPSRRIRTACARTSTSTGSASATTTWPRSRRSRPASAPARIPTTATDRHRRPTPTATSHVTQTDPAPTPDDTPHLPHAHAVTWGVAALPHRGPKRELTTERIVEAAIEIADTDGLDAVSMGRVAAAVGVAPMSLYRYVTGKDDLLLLMYDAASEVTVPGAGSTWRERLREWAMFVRATYDAHPWLADLPPSSTPTTPNRLAIIEAGLAALEGVPAPDRMKLPTLLLLLGYIALYARASSNAGVDEAVRQALPQLVTDERFPLLAPAVRAGVFEARETDPERGFGFGLSRLFDGIERWLERTEEDLPFERLPPAVLQDKQVRETARAVEKARAELRQAESKAADALLKSVERRRAEEAKAEAAAAKAAAKADLRAAKAEAKSRK</sequence>
<proteinExistence type="predicted"/>
<dbReference type="InterPro" id="IPR009057">
    <property type="entry name" value="Homeodomain-like_sf"/>
</dbReference>
<dbReference type="SUPFAM" id="SSF46689">
    <property type="entry name" value="Homeodomain-like"/>
    <property type="match status" value="1"/>
</dbReference>
<keyword evidence="5" id="KW-0175">Coiled coil</keyword>
<feature type="domain" description="HTH tetR-type" evidence="7">
    <location>
        <begin position="100"/>
        <end position="160"/>
    </location>
</feature>
<feature type="compositionally biased region" description="Low complexity" evidence="6">
    <location>
        <begin position="38"/>
        <end position="49"/>
    </location>
</feature>
<dbReference type="Proteomes" id="UP000323221">
    <property type="component" value="Unassembled WGS sequence"/>
</dbReference>
<evidence type="ECO:0000259" key="7">
    <source>
        <dbReference type="PROSITE" id="PS50977"/>
    </source>
</evidence>
<feature type="coiled-coil region" evidence="5">
    <location>
        <begin position="324"/>
        <end position="382"/>
    </location>
</feature>
<dbReference type="GO" id="GO:0045892">
    <property type="term" value="P:negative regulation of DNA-templated transcription"/>
    <property type="evidence" value="ECO:0007669"/>
    <property type="project" value="InterPro"/>
</dbReference>
<dbReference type="Pfam" id="PF02909">
    <property type="entry name" value="TetR_C_1"/>
    <property type="match status" value="1"/>
</dbReference>
<evidence type="ECO:0000313" key="9">
    <source>
        <dbReference type="Proteomes" id="UP000323221"/>
    </source>
</evidence>
<keyword evidence="2 4" id="KW-0238">DNA-binding</keyword>
<feature type="DNA-binding region" description="H-T-H motif" evidence="4">
    <location>
        <begin position="123"/>
        <end position="142"/>
    </location>
</feature>
<dbReference type="InterPro" id="IPR050109">
    <property type="entry name" value="HTH-type_TetR-like_transc_reg"/>
</dbReference>
<evidence type="ECO:0000256" key="6">
    <source>
        <dbReference type="SAM" id="MobiDB-lite"/>
    </source>
</evidence>
<evidence type="ECO:0000256" key="3">
    <source>
        <dbReference type="ARBA" id="ARBA00023163"/>
    </source>
</evidence>
<keyword evidence="1" id="KW-0805">Transcription regulation</keyword>
<dbReference type="Gene3D" id="1.10.10.60">
    <property type="entry name" value="Homeodomain-like"/>
    <property type="match status" value="1"/>
</dbReference>
<evidence type="ECO:0000256" key="5">
    <source>
        <dbReference type="SAM" id="Coils"/>
    </source>
</evidence>
<evidence type="ECO:0000256" key="1">
    <source>
        <dbReference type="ARBA" id="ARBA00023015"/>
    </source>
</evidence>
<protein>
    <submittedName>
        <fullName evidence="8">TetR/AcrR family transcriptional regulator</fullName>
    </submittedName>
</protein>
<dbReference type="InterPro" id="IPR036271">
    <property type="entry name" value="Tet_transcr_reg_TetR-rel_C_sf"/>
</dbReference>
<accession>A0A5M8Q7S2</accession>
<dbReference type="GO" id="GO:0003700">
    <property type="term" value="F:DNA-binding transcription factor activity"/>
    <property type="evidence" value="ECO:0007669"/>
    <property type="project" value="TreeGrafter"/>
</dbReference>
<evidence type="ECO:0000313" key="8">
    <source>
        <dbReference type="EMBL" id="KAA6431985.1"/>
    </source>
</evidence>
<keyword evidence="3" id="KW-0804">Transcription</keyword>
<evidence type="ECO:0000256" key="4">
    <source>
        <dbReference type="PROSITE-ProRule" id="PRU00335"/>
    </source>
</evidence>
<dbReference type="Gene3D" id="1.10.357.10">
    <property type="entry name" value="Tetracycline Repressor, domain 2"/>
    <property type="match status" value="1"/>
</dbReference>
<dbReference type="PROSITE" id="PS50977">
    <property type="entry name" value="HTH_TETR_2"/>
    <property type="match status" value="1"/>
</dbReference>
<feature type="compositionally biased region" description="Low complexity" evidence="6">
    <location>
        <begin position="12"/>
        <end position="31"/>
    </location>
</feature>
<gene>
    <name evidence="8" type="ORF">FQ330_09340</name>
</gene>
<dbReference type="InterPro" id="IPR001647">
    <property type="entry name" value="HTH_TetR"/>
</dbReference>
<dbReference type="InterPro" id="IPR004111">
    <property type="entry name" value="Repressor_TetR_C"/>
</dbReference>
<dbReference type="PANTHER" id="PTHR30055:SF151">
    <property type="entry name" value="TRANSCRIPTIONAL REGULATORY PROTEIN"/>
    <property type="match status" value="1"/>
</dbReference>
<keyword evidence="9" id="KW-1185">Reference proteome</keyword>